<dbReference type="PIRSF" id="PIRSF000193">
    <property type="entry name" value="Pyrrol-5-carb_rd"/>
    <property type="match status" value="1"/>
</dbReference>
<dbReference type="InterPro" id="IPR000304">
    <property type="entry name" value="Pyrroline-COOH_reductase"/>
</dbReference>
<sequence>MINKNITFIGVGHISHAIIDGLLKAKTVDKDKIILSGPHLERFNDLGKKYGLKTTTNNIEAVKNAEIVFIGVRPKVVEKVAGGIKTHLKSDALIISIAAGVTFDLLHKYFSAKEIKLVKVIPNIPVAYGLGVVGWVGDYLTVQDKTLVKSLLKPLGLIIECKDEKTLDKLSMISGCGIGYVAYFMKNLEKIAKSYGLNEDDVSKIVLNTFTGTVKHLSETGESPEKLTSAVATKGGITEEVLKSMEEGGFSKLFSESVKKGYDKIGEL</sequence>
<dbReference type="GO" id="GO:0004735">
    <property type="term" value="F:pyrroline-5-carboxylate reductase activity"/>
    <property type="evidence" value="ECO:0007669"/>
    <property type="project" value="UniProtKB-UniRule"/>
</dbReference>
<evidence type="ECO:0000259" key="6">
    <source>
        <dbReference type="Pfam" id="PF03807"/>
    </source>
</evidence>
<dbReference type="SUPFAM" id="SSF51735">
    <property type="entry name" value="NAD(P)-binding Rossmann-fold domains"/>
    <property type="match status" value="1"/>
</dbReference>
<dbReference type="GO" id="GO:0055129">
    <property type="term" value="P:L-proline biosynthetic process"/>
    <property type="evidence" value="ECO:0007669"/>
    <property type="project" value="UniProtKB-UniRule"/>
</dbReference>
<accession>A0A1F6AQU7</accession>
<evidence type="ECO:0000313" key="9">
    <source>
        <dbReference type="Proteomes" id="UP000176609"/>
    </source>
</evidence>
<dbReference type="PANTHER" id="PTHR11645">
    <property type="entry name" value="PYRROLINE-5-CARBOXYLATE REDUCTASE"/>
    <property type="match status" value="1"/>
</dbReference>
<comment type="function">
    <text evidence="4">Catalyzes the reduction of 1-pyrroline-5-carboxylate (PCA) to L-proline.</text>
</comment>
<dbReference type="UniPathway" id="UPA00098">
    <property type="reaction ID" value="UER00361"/>
</dbReference>
<feature type="domain" description="Pyrroline-5-carboxylate reductase catalytic N-terminal" evidence="6">
    <location>
        <begin position="6"/>
        <end position="100"/>
    </location>
</feature>
<dbReference type="PANTHER" id="PTHR11645:SF0">
    <property type="entry name" value="PYRROLINE-5-CARBOXYLATE REDUCTASE 3"/>
    <property type="match status" value="1"/>
</dbReference>
<protein>
    <recommendedName>
        <fullName evidence="4">Pyrroline-5-carboxylate reductase</fullName>
        <shortName evidence="4">P5C reductase</shortName>
        <shortName evidence="4">P5CR</shortName>
        <ecNumber evidence="4">1.5.1.2</ecNumber>
    </recommendedName>
    <alternativeName>
        <fullName evidence="4">PCA reductase</fullName>
    </alternativeName>
</protein>
<keyword evidence="4" id="KW-0963">Cytoplasm</keyword>
<proteinExistence type="inferred from homology"/>
<comment type="catalytic activity">
    <reaction evidence="4">
        <text>L-proline + NAD(+) = (S)-1-pyrroline-5-carboxylate + NADH + 2 H(+)</text>
        <dbReference type="Rhea" id="RHEA:14105"/>
        <dbReference type="ChEBI" id="CHEBI:15378"/>
        <dbReference type="ChEBI" id="CHEBI:17388"/>
        <dbReference type="ChEBI" id="CHEBI:57540"/>
        <dbReference type="ChEBI" id="CHEBI:57945"/>
        <dbReference type="ChEBI" id="CHEBI:60039"/>
        <dbReference type="EC" id="1.5.1.2"/>
    </reaction>
</comment>
<reference evidence="8 9" key="1">
    <citation type="journal article" date="2016" name="Nat. Commun.">
        <title>Thousands of microbial genomes shed light on interconnected biogeochemical processes in an aquifer system.</title>
        <authorList>
            <person name="Anantharaman K."/>
            <person name="Brown C.T."/>
            <person name="Hug L.A."/>
            <person name="Sharon I."/>
            <person name="Castelle C.J."/>
            <person name="Probst A.J."/>
            <person name="Thomas B.C."/>
            <person name="Singh A."/>
            <person name="Wilkins M.J."/>
            <person name="Karaoz U."/>
            <person name="Brodie E.L."/>
            <person name="Williams K.H."/>
            <person name="Hubbard S.S."/>
            <person name="Banfield J.F."/>
        </authorList>
    </citation>
    <scope>NUCLEOTIDE SEQUENCE [LARGE SCALE GENOMIC DNA]</scope>
</reference>
<name>A0A1F6AQU7_9BACT</name>
<evidence type="ECO:0000256" key="5">
    <source>
        <dbReference type="PIRSR" id="PIRSR000193-1"/>
    </source>
</evidence>
<dbReference type="Pfam" id="PF03807">
    <property type="entry name" value="F420_oxidored"/>
    <property type="match status" value="1"/>
</dbReference>
<comment type="similarity">
    <text evidence="1 4">Belongs to the pyrroline-5-carboxylate reductase family.</text>
</comment>
<dbReference type="EMBL" id="MFJR01000007">
    <property type="protein sequence ID" value="OGG27038.1"/>
    <property type="molecule type" value="Genomic_DNA"/>
</dbReference>
<comment type="catalytic activity">
    <reaction evidence="4">
        <text>L-proline + NADP(+) = (S)-1-pyrroline-5-carboxylate + NADPH + 2 H(+)</text>
        <dbReference type="Rhea" id="RHEA:14109"/>
        <dbReference type="ChEBI" id="CHEBI:15378"/>
        <dbReference type="ChEBI" id="CHEBI:17388"/>
        <dbReference type="ChEBI" id="CHEBI:57783"/>
        <dbReference type="ChEBI" id="CHEBI:58349"/>
        <dbReference type="ChEBI" id="CHEBI:60039"/>
        <dbReference type="EC" id="1.5.1.2"/>
    </reaction>
</comment>
<dbReference type="EC" id="1.5.1.2" evidence="4"/>
<dbReference type="InterPro" id="IPR029036">
    <property type="entry name" value="P5CR_dimer"/>
</dbReference>
<keyword evidence="4" id="KW-0028">Amino-acid biosynthesis</keyword>
<keyword evidence="3 4" id="KW-0560">Oxidoreductase</keyword>
<dbReference type="InterPro" id="IPR036291">
    <property type="entry name" value="NAD(P)-bd_dom_sf"/>
</dbReference>
<evidence type="ECO:0000259" key="7">
    <source>
        <dbReference type="Pfam" id="PF14748"/>
    </source>
</evidence>
<evidence type="ECO:0000256" key="3">
    <source>
        <dbReference type="ARBA" id="ARBA00023002"/>
    </source>
</evidence>
<dbReference type="SUPFAM" id="SSF48179">
    <property type="entry name" value="6-phosphogluconate dehydrogenase C-terminal domain-like"/>
    <property type="match status" value="1"/>
</dbReference>
<dbReference type="HAMAP" id="MF_01925">
    <property type="entry name" value="P5C_reductase"/>
    <property type="match status" value="1"/>
</dbReference>
<evidence type="ECO:0000256" key="1">
    <source>
        <dbReference type="ARBA" id="ARBA00005525"/>
    </source>
</evidence>
<evidence type="ECO:0000256" key="2">
    <source>
        <dbReference type="ARBA" id="ARBA00022857"/>
    </source>
</evidence>
<evidence type="ECO:0000256" key="4">
    <source>
        <dbReference type="HAMAP-Rule" id="MF_01925"/>
    </source>
</evidence>
<keyword evidence="4" id="KW-0641">Proline biosynthesis</keyword>
<dbReference type="Pfam" id="PF14748">
    <property type="entry name" value="P5CR_dimer"/>
    <property type="match status" value="1"/>
</dbReference>
<feature type="domain" description="Pyrroline-5-carboxylate reductase dimerisation" evidence="7">
    <location>
        <begin position="164"/>
        <end position="267"/>
    </location>
</feature>
<dbReference type="AlphaFoldDB" id="A0A1F6AQU7"/>
<feature type="binding site" evidence="5">
    <location>
        <position position="58"/>
    </location>
    <ligand>
        <name>NADPH</name>
        <dbReference type="ChEBI" id="CHEBI:57783"/>
    </ligand>
</feature>
<keyword evidence="2 4" id="KW-0521">NADP</keyword>
<dbReference type="InterPro" id="IPR008927">
    <property type="entry name" value="6-PGluconate_DH-like_C_sf"/>
</dbReference>
<comment type="subcellular location">
    <subcellularLocation>
        <location evidence="4">Cytoplasm</location>
    </subcellularLocation>
</comment>
<evidence type="ECO:0000313" key="8">
    <source>
        <dbReference type="EMBL" id="OGG27038.1"/>
    </source>
</evidence>
<dbReference type="Proteomes" id="UP000176609">
    <property type="component" value="Unassembled WGS sequence"/>
</dbReference>
<comment type="pathway">
    <text evidence="4">Amino-acid biosynthesis; L-proline biosynthesis; L-proline from L-glutamate 5-semialdehyde: step 1/1.</text>
</comment>
<dbReference type="GO" id="GO:0005737">
    <property type="term" value="C:cytoplasm"/>
    <property type="evidence" value="ECO:0007669"/>
    <property type="project" value="UniProtKB-SubCell"/>
</dbReference>
<gene>
    <name evidence="4" type="primary">proC</name>
    <name evidence="8" type="ORF">A2960_02740</name>
</gene>
<dbReference type="Gene3D" id="1.10.3730.10">
    <property type="entry name" value="ProC C-terminal domain-like"/>
    <property type="match status" value="1"/>
</dbReference>
<dbReference type="Gene3D" id="3.40.50.720">
    <property type="entry name" value="NAD(P)-binding Rossmann-like Domain"/>
    <property type="match status" value="1"/>
</dbReference>
<comment type="caution">
    <text evidence="8">The sequence shown here is derived from an EMBL/GenBank/DDBJ whole genome shotgun (WGS) entry which is preliminary data.</text>
</comment>
<organism evidence="8 9">
    <name type="scientific">Candidatus Gottesmanbacteria bacterium RIFCSPLOWO2_01_FULL_39_12b</name>
    <dbReference type="NCBI Taxonomy" id="1798388"/>
    <lineage>
        <taxon>Bacteria</taxon>
        <taxon>Candidatus Gottesmaniibacteriota</taxon>
    </lineage>
</organism>
<dbReference type="InterPro" id="IPR028939">
    <property type="entry name" value="P5C_Rdtase_cat_N"/>
</dbReference>